<dbReference type="PROSITE" id="PS51782">
    <property type="entry name" value="LYSM"/>
    <property type="match status" value="1"/>
</dbReference>
<dbReference type="CDD" id="cd00118">
    <property type="entry name" value="LysM"/>
    <property type="match status" value="1"/>
</dbReference>
<comment type="similarity">
    <text evidence="3">Belongs to the secreted LysM effector family.</text>
</comment>
<keyword evidence="1" id="KW-0147">Chitin-binding</keyword>
<keyword evidence="4" id="KW-0732">Signal</keyword>
<keyword evidence="7" id="KW-1185">Reference proteome</keyword>
<protein>
    <recommendedName>
        <fullName evidence="5">LysM domain-containing protein</fullName>
    </recommendedName>
</protein>
<reference evidence="6 7" key="1">
    <citation type="submission" date="2023-01" db="EMBL/GenBank/DDBJ databases">
        <title>Analysis of 21 Apiospora genomes using comparative genomics revels a genus with tremendous synthesis potential of carbohydrate active enzymes and secondary metabolites.</title>
        <authorList>
            <person name="Sorensen T."/>
        </authorList>
    </citation>
    <scope>NUCLEOTIDE SEQUENCE [LARGE SCALE GENOMIC DNA]</scope>
    <source>
        <strain evidence="6 7">CBS 20057</strain>
    </source>
</reference>
<dbReference type="InterPro" id="IPR036779">
    <property type="entry name" value="LysM_dom_sf"/>
</dbReference>
<dbReference type="PANTHER" id="PTHR34997:SF1">
    <property type="entry name" value="PEPTIDOGLYCAN-BINDING LYSIN DOMAIN"/>
    <property type="match status" value="1"/>
</dbReference>
<evidence type="ECO:0000313" key="7">
    <source>
        <dbReference type="Proteomes" id="UP001396898"/>
    </source>
</evidence>
<organism evidence="6 7">
    <name type="scientific">Apiospora marii</name>
    <dbReference type="NCBI Taxonomy" id="335849"/>
    <lineage>
        <taxon>Eukaryota</taxon>
        <taxon>Fungi</taxon>
        <taxon>Dikarya</taxon>
        <taxon>Ascomycota</taxon>
        <taxon>Pezizomycotina</taxon>
        <taxon>Sordariomycetes</taxon>
        <taxon>Xylariomycetidae</taxon>
        <taxon>Amphisphaeriales</taxon>
        <taxon>Apiosporaceae</taxon>
        <taxon>Apiospora</taxon>
    </lineage>
</organism>
<dbReference type="InterPro" id="IPR018392">
    <property type="entry name" value="LysM"/>
</dbReference>
<dbReference type="SUPFAM" id="SSF54106">
    <property type="entry name" value="LysM domain"/>
    <property type="match status" value="1"/>
</dbReference>
<dbReference type="InterPro" id="IPR052210">
    <property type="entry name" value="LysM1-like"/>
</dbReference>
<proteinExistence type="inferred from homology"/>
<accession>A0ABR1SVG9</accession>
<feature type="domain" description="LysM" evidence="5">
    <location>
        <begin position="37"/>
        <end position="82"/>
    </location>
</feature>
<dbReference type="Gene3D" id="3.10.350.10">
    <property type="entry name" value="LysM domain"/>
    <property type="match status" value="1"/>
</dbReference>
<comment type="caution">
    <text evidence="6">The sequence shown here is derived from an EMBL/GenBank/DDBJ whole genome shotgun (WGS) entry which is preliminary data.</text>
</comment>
<evidence type="ECO:0000259" key="5">
    <source>
        <dbReference type="PROSITE" id="PS51782"/>
    </source>
</evidence>
<name>A0ABR1SVG9_9PEZI</name>
<evidence type="ECO:0000313" key="6">
    <source>
        <dbReference type="EMBL" id="KAK8037851.1"/>
    </source>
</evidence>
<dbReference type="Proteomes" id="UP001396898">
    <property type="component" value="Unassembled WGS sequence"/>
</dbReference>
<dbReference type="EMBL" id="JAQQWI010000002">
    <property type="protein sequence ID" value="KAK8037851.1"/>
    <property type="molecule type" value="Genomic_DNA"/>
</dbReference>
<gene>
    <name evidence="6" type="ORF">PG991_001197</name>
</gene>
<dbReference type="PANTHER" id="PTHR34997">
    <property type="entry name" value="AM15"/>
    <property type="match status" value="1"/>
</dbReference>
<keyword evidence="2" id="KW-0843">Virulence</keyword>
<sequence>MFALAFGLIVLPALGAAQYTVDPPTTAAPDTIKDCTYWQVAAENDTCASIAQYWGLTLDQFETYNPSQAGGCDLILGNSYCIEQNWGIVPVTTTTTSSTVAPPSPTPTSFATPLEACLAVAYSYRNDCPRCLPVCESEGAAAWANCFDSVFGLMSRWSSECWQHGGNGVDCDNRALDAYCPANR</sequence>
<feature type="chain" id="PRO_5047482476" description="LysM domain-containing protein" evidence="4">
    <location>
        <begin position="18"/>
        <end position="184"/>
    </location>
</feature>
<evidence type="ECO:0000256" key="3">
    <source>
        <dbReference type="ARBA" id="ARBA00044955"/>
    </source>
</evidence>
<feature type="signal peptide" evidence="4">
    <location>
        <begin position="1"/>
        <end position="17"/>
    </location>
</feature>
<evidence type="ECO:0000256" key="2">
    <source>
        <dbReference type="ARBA" id="ARBA00023026"/>
    </source>
</evidence>
<evidence type="ECO:0000256" key="4">
    <source>
        <dbReference type="SAM" id="SignalP"/>
    </source>
</evidence>
<evidence type="ECO:0000256" key="1">
    <source>
        <dbReference type="ARBA" id="ARBA00022669"/>
    </source>
</evidence>